<accession>A0A8T1X015</accession>
<protein>
    <submittedName>
        <fullName evidence="2">Uncharacterized protein</fullName>
    </submittedName>
</protein>
<proteinExistence type="predicted"/>
<dbReference type="Proteomes" id="UP000693981">
    <property type="component" value="Unassembled WGS sequence"/>
</dbReference>
<dbReference type="PANTHER" id="PTHR46014">
    <property type="entry name" value="TETRATRICOPEPTIDE REPEAT PROTEIN 1"/>
    <property type="match status" value="1"/>
</dbReference>
<dbReference type="AlphaFoldDB" id="A0A8T1X015"/>
<keyword evidence="3" id="KW-1185">Reference proteome</keyword>
<name>A0A8T1X015_9STRA</name>
<dbReference type="SMART" id="SM00028">
    <property type="entry name" value="TPR"/>
    <property type="match status" value="4"/>
</dbReference>
<dbReference type="EMBL" id="JAGDFL010000116">
    <property type="protein sequence ID" value="KAG7397353.1"/>
    <property type="molecule type" value="Genomic_DNA"/>
</dbReference>
<evidence type="ECO:0000313" key="2">
    <source>
        <dbReference type="EMBL" id="KAG7397353.1"/>
    </source>
</evidence>
<feature type="repeat" description="TPR" evidence="1">
    <location>
        <begin position="121"/>
        <end position="154"/>
    </location>
</feature>
<dbReference type="InterPro" id="IPR052769">
    <property type="entry name" value="TPR_domain_protein"/>
</dbReference>
<dbReference type="InterPro" id="IPR019734">
    <property type="entry name" value="TPR_rpt"/>
</dbReference>
<comment type="caution">
    <text evidence="2">The sequence shown here is derived from an EMBL/GenBank/DDBJ whole genome shotgun (WGS) entry which is preliminary data.</text>
</comment>
<keyword evidence="1" id="KW-0802">TPR repeat</keyword>
<dbReference type="Pfam" id="PF13181">
    <property type="entry name" value="TPR_8"/>
    <property type="match status" value="1"/>
</dbReference>
<dbReference type="OrthoDB" id="2017782at2759"/>
<dbReference type="PANTHER" id="PTHR46014:SF1">
    <property type="entry name" value="TETRATRICOPEPTIDE REPEAT PROTEIN 1"/>
    <property type="match status" value="1"/>
</dbReference>
<organism evidence="2 3">
    <name type="scientific">Phytophthora boehmeriae</name>
    <dbReference type="NCBI Taxonomy" id="109152"/>
    <lineage>
        <taxon>Eukaryota</taxon>
        <taxon>Sar</taxon>
        <taxon>Stramenopiles</taxon>
        <taxon>Oomycota</taxon>
        <taxon>Peronosporomycetes</taxon>
        <taxon>Peronosporales</taxon>
        <taxon>Peronosporaceae</taxon>
        <taxon>Phytophthora</taxon>
    </lineage>
</organism>
<evidence type="ECO:0000256" key="1">
    <source>
        <dbReference type="PROSITE-ProRule" id="PRU00339"/>
    </source>
</evidence>
<gene>
    <name evidence="2" type="ORF">PHYBOEH_000865</name>
</gene>
<evidence type="ECO:0000313" key="3">
    <source>
        <dbReference type="Proteomes" id="UP000693981"/>
    </source>
</evidence>
<reference evidence="2" key="1">
    <citation type="submission" date="2021-02" db="EMBL/GenBank/DDBJ databases">
        <authorList>
            <person name="Palmer J.M."/>
        </authorList>
    </citation>
    <scope>NUCLEOTIDE SEQUENCE</scope>
    <source>
        <strain evidence="2">SCRP23</strain>
    </source>
</reference>
<dbReference type="PROSITE" id="PS50005">
    <property type="entry name" value="TPR"/>
    <property type="match status" value="1"/>
</dbReference>
<sequence length="695" mass="77564">MANMKKDAVEDDVDVDAQARLQTVTLGMKQQADELLGAGQLGKALQRYRELLMHLTRSQVTLLKEKELVISCRMNVLAALSKAQKWNEVVTEGTETFAVLAELQDARQRQKASPGDDTVLSRAYYFRGYAYLRLGSLTHAQQDLGRAMELNPEDDAIRGHWDELQTAVQAEQKVKTCLATSMKLFQAGKYQPAVESCMSALRESQVLRKTELTALIHGNLAAIYVKAKDDAKAIDHYKRTMLLARGGASPTTAQNERVYDILDSMAGCYSRKRDYSSALSVIEDQIKLFPLCPERRDREAMMYLNGGRICYMSGKLSQAETLLEKGYSATRKTSNQVDVTLNCAYWLTKAYTKTSKVEEAMKTVDSVIPVAEKEVGNGVCVELLHKLLVARLDLLDPDSTVGISGNSSLLTGPLREAQLWRTLEYFYEKRLICGQLRAAETLVNFLRAKGDMNDARKEILRALEFVDRVNIGRLAASEATTFMKLALVKVDVMARSNLAERQKSKILLVKLLRDLQIPGCTDPSRRQQLQTVALLALVDICNTDKDEEADKEIRTYLEEAAVVLQDSRAKDDPVMIARLRVLLPKIGRWRASQGDLVGAEEVLEEGAELLRSDTGASSDQLCEVLIGLCVVQIRLGMLSKATVVMNEIEKLPTDVQLKELSVIKNRLKAATAEAQRAHLERLKVKEAEKSQYLPV</sequence>
<dbReference type="PROSITE" id="PS50293">
    <property type="entry name" value="TPR_REGION"/>
    <property type="match status" value="1"/>
</dbReference>